<feature type="non-terminal residue" evidence="3">
    <location>
        <position position="118"/>
    </location>
</feature>
<evidence type="ECO:0000313" key="3">
    <source>
        <dbReference type="EMBL" id="SVC92763.1"/>
    </source>
</evidence>
<evidence type="ECO:0000259" key="2">
    <source>
        <dbReference type="Pfam" id="PF01642"/>
    </source>
</evidence>
<dbReference type="Pfam" id="PF01642">
    <property type="entry name" value="MM_CoA_mutase"/>
    <property type="match status" value="1"/>
</dbReference>
<protein>
    <recommendedName>
        <fullName evidence="2">Methylmalonyl-CoA mutase alpha/beta chain catalytic domain-containing protein</fullName>
    </recommendedName>
</protein>
<dbReference type="PANTHER" id="PTHR48101">
    <property type="entry name" value="METHYLMALONYL-COA MUTASE, MITOCHONDRIAL-RELATED"/>
    <property type="match status" value="1"/>
</dbReference>
<dbReference type="InterPro" id="IPR006099">
    <property type="entry name" value="MeMalonylCoA_mutase_a/b_cat"/>
</dbReference>
<organism evidence="3">
    <name type="scientific">marine metagenome</name>
    <dbReference type="NCBI Taxonomy" id="408172"/>
    <lineage>
        <taxon>unclassified sequences</taxon>
        <taxon>metagenomes</taxon>
        <taxon>ecological metagenomes</taxon>
    </lineage>
</organism>
<feature type="region of interest" description="Disordered" evidence="1">
    <location>
        <begin position="1"/>
        <end position="45"/>
    </location>
</feature>
<dbReference type="InterPro" id="IPR016176">
    <property type="entry name" value="Cbl-dep_enz_cat"/>
</dbReference>
<accession>A0A382R4V4</accession>
<reference evidence="3" key="1">
    <citation type="submission" date="2018-05" db="EMBL/GenBank/DDBJ databases">
        <authorList>
            <person name="Lanie J.A."/>
            <person name="Ng W.-L."/>
            <person name="Kazmierczak K.M."/>
            <person name="Andrzejewski T.M."/>
            <person name="Davidsen T.M."/>
            <person name="Wayne K.J."/>
            <person name="Tettelin H."/>
            <person name="Glass J.I."/>
            <person name="Rusch D."/>
            <person name="Podicherti R."/>
            <person name="Tsui H.-C.T."/>
            <person name="Winkler M.E."/>
        </authorList>
    </citation>
    <scope>NUCLEOTIDE SEQUENCE</scope>
</reference>
<proteinExistence type="predicted"/>
<feature type="domain" description="Methylmalonyl-CoA mutase alpha/beta chain catalytic" evidence="2">
    <location>
        <begin position="28"/>
        <end position="118"/>
    </location>
</feature>
<dbReference type="AlphaFoldDB" id="A0A382R4V4"/>
<name>A0A382R4V4_9ZZZZ</name>
<dbReference type="EMBL" id="UINC01119150">
    <property type="protein sequence ID" value="SVC92763.1"/>
    <property type="molecule type" value="Genomic_DNA"/>
</dbReference>
<dbReference type="SUPFAM" id="SSF51703">
    <property type="entry name" value="Cobalamin (vitamin B12)-dependent enzymes"/>
    <property type="match status" value="1"/>
</dbReference>
<evidence type="ECO:0000256" key="1">
    <source>
        <dbReference type="SAM" id="MobiDB-lite"/>
    </source>
</evidence>
<dbReference type="GO" id="GO:0016866">
    <property type="term" value="F:intramolecular transferase activity"/>
    <property type="evidence" value="ECO:0007669"/>
    <property type="project" value="InterPro"/>
</dbReference>
<dbReference type="PANTHER" id="PTHR48101:SF1">
    <property type="entry name" value="METHYLMALONYL-COA MUTASE, LARGE SUBUNIT"/>
    <property type="match status" value="1"/>
</dbReference>
<sequence>MRKSRSKTMSGMNRSDVPHEDAATDAGHPVDGHPLPGDPPYTRGIHPDMYKSKLWTMRQYAGFSSARETNERFRMLLEEGQTGLSVAFDLPTQLGLDSDHPNALGEVGKVGVAIDSIQ</sequence>
<gene>
    <name evidence="3" type="ORF">METZ01_LOCUS345617</name>
</gene>
<dbReference type="Gene3D" id="3.20.20.240">
    <property type="entry name" value="Methylmalonyl-CoA mutase"/>
    <property type="match status" value="1"/>
</dbReference>
<dbReference type="GO" id="GO:0031419">
    <property type="term" value="F:cobalamin binding"/>
    <property type="evidence" value="ECO:0007669"/>
    <property type="project" value="InterPro"/>
</dbReference>